<evidence type="ECO:0000313" key="1">
    <source>
        <dbReference type="EMBL" id="MBY8918828.1"/>
    </source>
</evidence>
<comment type="caution">
    <text evidence="1">The sequence shown here is derived from an EMBL/GenBank/DDBJ whole genome shotgun (WGS) entry which is preliminary data.</text>
</comment>
<dbReference type="RefSeq" id="WP_223004301.1">
    <property type="nucleotide sequence ID" value="NZ_JAHSQO010000007.1"/>
</dbReference>
<dbReference type="EMBL" id="JAHSQO010000007">
    <property type="protein sequence ID" value="MBY8918828.1"/>
    <property type="molecule type" value="Genomic_DNA"/>
</dbReference>
<accession>A0ABS7RD44</accession>
<evidence type="ECO:0000313" key="2">
    <source>
        <dbReference type="Proteomes" id="UP000777661"/>
    </source>
</evidence>
<proteinExistence type="predicted"/>
<name>A0ABS7RD44_9HYPH</name>
<sequence>MTFYTVEDLDKLSGPHIQRAWFAHVALPSGERRLHTGLGPVEIGGHVWEGVSDPFGGQLVSVGSIEEPRFGQAPAVDVVISGANREFLKTVWDDRHAVEGAQCDLYFATFDAETGEAIIGLKKLYPGKITAPKFAFVGVAIRAIQKRIVSIWEGLNFPAAGAQWSPAGQRQRYPGDKGLDFINAPIIEDYKK</sequence>
<organism evidence="1 2">
    <name type="scientific">Nitratireductor rhodophyticola</name>
    <dbReference type="NCBI Taxonomy" id="2854036"/>
    <lineage>
        <taxon>Bacteria</taxon>
        <taxon>Pseudomonadati</taxon>
        <taxon>Pseudomonadota</taxon>
        <taxon>Alphaproteobacteria</taxon>
        <taxon>Hyphomicrobiales</taxon>
        <taxon>Phyllobacteriaceae</taxon>
        <taxon>Nitratireductor</taxon>
    </lineage>
</organism>
<keyword evidence="2" id="KW-1185">Reference proteome</keyword>
<protein>
    <submittedName>
        <fullName evidence="1">Transcriptional regulator</fullName>
    </submittedName>
</protein>
<reference evidence="1 2" key="1">
    <citation type="submission" date="2021-06" db="EMBL/GenBank/DDBJ databases">
        <title>Nitratireductor porphyridii sp. nov., isolated from a small marine red alga, Porphyridium purpureum in South Korea.</title>
        <authorList>
            <person name="Kim K.H."/>
            <person name="Kristyanto S."/>
            <person name="Jeon C.O."/>
        </authorList>
    </citation>
    <scope>NUCLEOTIDE SEQUENCE [LARGE SCALE GENOMIC DNA]</scope>
    <source>
        <strain evidence="1 2">R6</strain>
    </source>
</reference>
<gene>
    <name evidence="1" type="ORF">KVG22_19665</name>
</gene>
<dbReference type="Proteomes" id="UP000777661">
    <property type="component" value="Unassembled WGS sequence"/>
</dbReference>